<evidence type="ECO:0000313" key="2">
    <source>
        <dbReference type="Proteomes" id="UP001164250"/>
    </source>
</evidence>
<dbReference type="EMBL" id="CM047901">
    <property type="protein sequence ID" value="KAJ0097795.1"/>
    <property type="molecule type" value="Genomic_DNA"/>
</dbReference>
<dbReference type="Proteomes" id="UP001164250">
    <property type="component" value="Chromosome 5"/>
</dbReference>
<keyword evidence="2" id="KW-1185">Reference proteome</keyword>
<evidence type="ECO:0000313" key="1">
    <source>
        <dbReference type="EMBL" id="KAJ0097795.1"/>
    </source>
</evidence>
<sequence length="136" mass="15473">MKLATTYLTAFFIGEGISTLDQSDFSLSVCDCLTQHKLIEIEKFDTPAQLRAYLKEFDSRILGLTGPDSAIRQMAHEYRVYFKKVEEEGGDYLVESSHGMYLMNPNMEVVRCFGVEYTAEELALEILKQLKKTPAT</sequence>
<proteinExistence type="predicted"/>
<comment type="caution">
    <text evidence="1">The sequence shown here is derived from an EMBL/GenBank/DDBJ whole genome shotgun (WGS) entry which is preliminary data.</text>
</comment>
<reference evidence="2" key="1">
    <citation type="journal article" date="2023" name="G3 (Bethesda)">
        <title>Genome assembly and association tests identify interacting loci associated with vigor, precocity, and sex in interspecific pistachio rootstocks.</title>
        <authorList>
            <person name="Palmer W."/>
            <person name="Jacygrad E."/>
            <person name="Sagayaradj S."/>
            <person name="Cavanaugh K."/>
            <person name="Han R."/>
            <person name="Bertier L."/>
            <person name="Beede B."/>
            <person name="Kafkas S."/>
            <person name="Golino D."/>
            <person name="Preece J."/>
            <person name="Michelmore R."/>
        </authorList>
    </citation>
    <scope>NUCLEOTIDE SEQUENCE [LARGE SCALE GENOMIC DNA]</scope>
</reference>
<name>A0ACC1BFS7_9ROSI</name>
<accession>A0ACC1BFS7</accession>
<gene>
    <name evidence="1" type="ORF">Patl1_27276</name>
</gene>
<protein>
    <submittedName>
        <fullName evidence="1">Uncharacterized protein</fullName>
    </submittedName>
</protein>
<organism evidence="1 2">
    <name type="scientific">Pistacia atlantica</name>
    <dbReference type="NCBI Taxonomy" id="434234"/>
    <lineage>
        <taxon>Eukaryota</taxon>
        <taxon>Viridiplantae</taxon>
        <taxon>Streptophyta</taxon>
        <taxon>Embryophyta</taxon>
        <taxon>Tracheophyta</taxon>
        <taxon>Spermatophyta</taxon>
        <taxon>Magnoliopsida</taxon>
        <taxon>eudicotyledons</taxon>
        <taxon>Gunneridae</taxon>
        <taxon>Pentapetalae</taxon>
        <taxon>rosids</taxon>
        <taxon>malvids</taxon>
        <taxon>Sapindales</taxon>
        <taxon>Anacardiaceae</taxon>
        <taxon>Pistacia</taxon>
    </lineage>
</organism>